<dbReference type="Pfam" id="PF00497">
    <property type="entry name" value="SBP_bac_3"/>
    <property type="match status" value="1"/>
</dbReference>
<protein>
    <submittedName>
        <fullName evidence="6">Polar amino amino acid ABC transporter (PAAT) family, amino acid-binding protein</fullName>
    </submittedName>
</protein>
<feature type="chain" id="PRO_5039494339" evidence="4">
    <location>
        <begin position="18"/>
        <end position="362"/>
    </location>
</feature>
<evidence type="ECO:0000313" key="6">
    <source>
        <dbReference type="EMBL" id="AXV10269.1"/>
    </source>
</evidence>
<geneLocation type="plasmid" evidence="7">
    <name>pedy32-46i</name>
</geneLocation>
<feature type="domain" description="Solute-binding protein family 3/N-terminal" evidence="5">
    <location>
        <begin position="56"/>
        <end position="285"/>
    </location>
</feature>
<keyword evidence="3 4" id="KW-0732">Signal</keyword>
<proteinExistence type="inferred from homology"/>
<evidence type="ECO:0000313" key="7">
    <source>
        <dbReference type="Proteomes" id="UP000264006"/>
    </source>
</evidence>
<dbReference type="InterPro" id="IPR001638">
    <property type="entry name" value="Solute-binding_3/MltF_N"/>
</dbReference>
<accession>A0A346Y722</accession>
<dbReference type="Proteomes" id="UP000264006">
    <property type="component" value="Plasmid pEDY32-46I"/>
</dbReference>
<dbReference type="KEGG" id="euz:DVS28_b0529"/>
<evidence type="ECO:0000256" key="3">
    <source>
        <dbReference type="ARBA" id="ARBA00022729"/>
    </source>
</evidence>
<dbReference type="OrthoDB" id="9807888at2"/>
<dbReference type="AlphaFoldDB" id="A0A346Y722"/>
<dbReference type="InterPro" id="IPR051455">
    <property type="entry name" value="Bact_solute-bind_prot3"/>
</dbReference>
<dbReference type="EMBL" id="CP031166">
    <property type="protein sequence ID" value="AXV10269.1"/>
    <property type="molecule type" value="Genomic_DNA"/>
</dbReference>
<reference evidence="6 7" key="1">
    <citation type="submission" date="2018-09" db="EMBL/GenBank/DDBJ databases">
        <title>Complete genome sequence of Euzebya sp. DY32-46 isolated from seawater of Pacific Ocean.</title>
        <authorList>
            <person name="Xu L."/>
            <person name="Wu Y.-H."/>
            <person name="Xu X.-W."/>
        </authorList>
    </citation>
    <scope>NUCLEOTIDE SEQUENCE [LARGE SCALE GENOMIC DNA]</scope>
    <source>
        <strain evidence="6 7">DY32-46</strain>
        <plasmid evidence="7">pedy32-46i</plasmid>
    </source>
</reference>
<gene>
    <name evidence="6" type="ORF">DVS28_b0529</name>
</gene>
<keyword evidence="6" id="KW-0614">Plasmid</keyword>
<comment type="similarity">
    <text evidence="1">Belongs to the bacterial solute-binding protein 3 family.</text>
</comment>
<dbReference type="CDD" id="cd13692">
    <property type="entry name" value="PBP2_BztA"/>
    <property type="match status" value="1"/>
</dbReference>
<sequence length="362" mass="37830">MLALTALLALTASACTAGSAAETSTNPFAVDIDPMSAAGVGAGTPDLLTEIIDRGQLRCGVNDANPGFGQEQSGSFSGFDIDYCRALAAAVFDDPDAVAFVPLSSDVRFSALQTGEVDVLIRNTTFTASRAGTEGAAFGPTTFYDGQGVLVADDSAFESLNDMAGATMCVLSNTTTLANMETVNAARGLGLDIQTFADDDTLQASFVAGTCDGWTSDKSSLAGRRSTYPAGPEQVRILPDTLSKEPLGPAIRSGDPQWANAVDWTVYAIIQAAEFGITSDNLAQFLSTDDPDIARFLGVGESAEFDPGLGLPVDFAQRVVGAVGNYYEIYGRHVGPDTPLGLEAVENRLWTDGGLLYAPPYR</sequence>
<feature type="signal peptide" evidence="4">
    <location>
        <begin position="1"/>
        <end position="17"/>
    </location>
</feature>
<evidence type="ECO:0000256" key="4">
    <source>
        <dbReference type="SAM" id="SignalP"/>
    </source>
</evidence>
<evidence type="ECO:0000256" key="2">
    <source>
        <dbReference type="ARBA" id="ARBA00022448"/>
    </source>
</evidence>
<evidence type="ECO:0000259" key="5">
    <source>
        <dbReference type="SMART" id="SM00062"/>
    </source>
</evidence>
<dbReference type="Gene3D" id="3.40.190.10">
    <property type="entry name" value="Periplasmic binding protein-like II"/>
    <property type="match status" value="2"/>
</dbReference>
<evidence type="ECO:0000256" key="1">
    <source>
        <dbReference type="ARBA" id="ARBA00010333"/>
    </source>
</evidence>
<dbReference type="PANTHER" id="PTHR30085:SF7">
    <property type="entry name" value="AMINO-ACID ABC TRANSPORTER-BINDING PROTEIN YHDW-RELATED"/>
    <property type="match status" value="1"/>
</dbReference>
<dbReference type="PANTHER" id="PTHR30085">
    <property type="entry name" value="AMINO ACID ABC TRANSPORTER PERMEASE"/>
    <property type="match status" value="1"/>
</dbReference>
<name>A0A346Y722_9ACTN</name>
<dbReference type="SUPFAM" id="SSF53850">
    <property type="entry name" value="Periplasmic binding protein-like II"/>
    <property type="match status" value="1"/>
</dbReference>
<keyword evidence="2" id="KW-0813">Transport</keyword>
<organism evidence="6 7">
    <name type="scientific">Euzebya pacifica</name>
    <dbReference type="NCBI Taxonomy" id="1608957"/>
    <lineage>
        <taxon>Bacteria</taxon>
        <taxon>Bacillati</taxon>
        <taxon>Actinomycetota</taxon>
        <taxon>Nitriliruptoria</taxon>
        <taxon>Euzebyales</taxon>
    </lineage>
</organism>
<dbReference type="SMART" id="SM00062">
    <property type="entry name" value="PBPb"/>
    <property type="match status" value="1"/>
</dbReference>
<keyword evidence="7" id="KW-1185">Reference proteome</keyword>
<dbReference type="GO" id="GO:0006865">
    <property type="term" value="P:amino acid transport"/>
    <property type="evidence" value="ECO:0007669"/>
    <property type="project" value="TreeGrafter"/>
</dbReference>